<reference evidence="8 9" key="1">
    <citation type="submission" date="2018-06" db="EMBL/GenBank/DDBJ databases">
        <title>Comparative genomics reveals the genomic features of Rhizophagus irregularis, R. cerebriforme, R. diaphanum and Gigaspora rosea, and their symbiotic lifestyle signature.</title>
        <authorList>
            <person name="Morin E."/>
            <person name="San Clemente H."/>
            <person name="Chen E.C.H."/>
            <person name="De La Providencia I."/>
            <person name="Hainaut M."/>
            <person name="Kuo A."/>
            <person name="Kohler A."/>
            <person name="Murat C."/>
            <person name="Tang N."/>
            <person name="Roy S."/>
            <person name="Loubradou J."/>
            <person name="Henrissat B."/>
            <person name="Grigoriev I.V."/>
            <person name="Corradi N."/>
            <person name="Roux C."/>
            <person name="Martin F.M."/>
        </authorList>
    </citation>
    <scope>NUCLEOTIDE SEQUENCE [LARGE SCALE GENOMIC DNA]</scope>
    <source>
        <strain evidence="8 9">DAOM 227022</strain>
    </source>
</reference>
<keyword evidence="4 7" id="KW-0812">Transmembrane</keyword>
<dbReference type="AlphaFoldDB" id="A0A397T6E4"/>
<dbReference type="Pfam" id="PF03142">
    <property type="entry name" value="Chitin_synth_2"/>
    <property type="match status" value="1"/>
</dbReference>
<evidence type="ECO:0000256" key="7">
    <source>
        <dbReference type="SAM" id="Phobius"/>
    </source>
</evidence>
<evidence type="ECO:0000256" key="2">
    <source>
        <dbReference type="ARBA" id="ARBA00012543"/>
    </source>
</evidence>
<keyword evidence="9" id="KW-1185">Reference proteome</keyword>
<dbReference type="InterPro" id="IPR029044">
    <property type="entry name" value="Nucleotide-diphossugar_trans"/>
</dbReference>
<dbReference type="PANTHER" id="PTHR22914">
    <property type="entry name" value="CHITIN SYNTHASE"/>
    <property type="match status" value="1"/>
</dbReference>
<dbReference type="STRING" id="658196.A0A397T6E4"/>
<dbReference type="SUPFAM" id="SSF53448">
    <property type="entry name" value="Nucleotide-diphospho-sugar transferases"/>
    <property type="match status" value="1"/>
</dbReference>
<dbReference type="GO" id="GO:0004100">
    <property type="term" value="F:chitin synthase activity"/>
    <property type="evidence" value="ECO:0007669"/>
    <property type="project" value="UniProtKB-EC"/>
</dbReference>
<sequence>MVPCYSEGHDSMKASFDSLVATHYPDQNKVFFIIADGNITGSGNNKSTPDILLDLIVPFDESENFNNVRAKSYLSIGDGTKRHNMAKVYIGYYQYENRNVPTMLVVKVGNLEERKYPKAGNRGKRDSQLVLMQLLQRAFNNGKMSPLEFDMFEKFRKLTKKTIDTYEFAMMVDADTIVKEDSISVMVNCMNNDPSVVGLCGETKILNKTESWVTMIQVFEYYLSHHLGKTFESVFANVTCLPGCFCMYRVFSHNYEGFRIPILVDENIMMNYSTNEVDTLHQKNLLLLGEDRYLTTLMLRAFPKRKLIYCPAAICETIAPTDFKVLLSQRRRWINGTVHNMFELIVTSELPGRFCFSMQFAVFLELIGTFTSPFAILYILTTLIGFIAGFPFQLSVIFAAISFSLQLFIAIFTSFNPILVLWFFIYLFSVPIWYLILPVYAFWNFDDFSWGATRKLNDDGTSYSDTIFDRFDPKSVPFKRWDQWIKIRGITK</sequence>
<gene>
    <name evidence="8" type="ORF">C1645_799093</name>
</gene>
<dbReference type="Proteomes" id="UP000265703">
    <property type="component" value="Unassembled WGS sequence"/>
</dbReference>
<comment type="subcellular location">
    <subcellularLocation>
        <location evidence="1">Membrane</location>
        <topology evidence="1">Multi-pass membrane protein</topology>
    </subcellularLocation>
</comment>
<evidence type="ECO:0000256" key="4">
    <source>
        <dbReference type="ARBA" id="ARBA00022692"/>
    </source>
</evidence>
<comment type="caution">
    <text evidence="8">The sequence shown here is derived from an EMBL/GenBank/DDBJ whole genome shotgun (WGS) entry which is preliminary data.</text>
</comment>
<accession>A0A397T6E4</accession>
<protein>
    <recommendedName>
        <fullName evidence="2">chitin synthase</fullName>
        <ecNumber evidence="2">2.4.1.16</ecNumber>
    </recommendedName>
</protein>
<dbReference type="EC" id="2.4.1.16" evidence="2"/>
<dbReference type="CDD" id="cd04190">
    <property type="entry name" value="Chitin_synth_C"/>
    <property type="match status" value="1"/>
</dbReference>
<evidence type="ECO:0000256" key="5">
    <source>
        <dbReference type="ARBA" id="ARBA00022989"/>
    </source>
</evidence>
<evidence type="ECO:0000313" key="8">
    <source>
        <dbReference type="EMBL" id="RIA93422.1"/>
    </source>
</evidence>
<evidence type="ECO:0000313" key="9">
    <source>
        <dbReference type="Proteomes" id="UP000265703"/>
    </source>
</evidence>
<dbReference type="PANTHER" id="PTHR22914:SF41">
    <property type="entry name" value="CHITIN SYNTHASE 7"/>
    <property type="match status" value="1"/>
</dbReference>
<dbReference type="Gene3D" id="3.90.550.10">
    <property type="entry name" value="Spore Coat Polysaccharide Biosynthesis Protein SpsA, Chain A"/>
    <property type="match status" value="1"/>
</dbReference>
<dbReference type="OrthoDB" id="370884at2759"/>
<keyword evidence="8" id="KW-0808">Transferase</keyword>
<evidence type="ECO:0000256" key="3">
    <source>
        <dbReference type="ARBA" id="ARBA00022676"/>
    </source>
</evidence>
<dbReference type="EMBL" id="QKYT01000104">
    <property type="protein sequence ID" value="RIA93422.1"/>
    <property type="molecule type" value="Genomic_DNA"/>
</dbReference>
<feature type="transmembrane region" description="Helical" evidence="7">
    <location>
        <begin position="421"/>
        <end position="445"/>
    </location>
</feature>
<dbReference type="GO" id="GO:0071944">
    <property type="term" value="C:cell periphery"/>
    <property type="evidence" value="ECO:0007669"/>
    <property type="project" value="TreeGrafter"/>
</dbReference>
<keyword evidence="6 7" id="KW-0472">Membrane</keyword>
<name>A0A397T6E4_9GLOM</name>
<feature type="transmembrane region" description="Helical" evidence="7">
    <location>
        <begin position="360"/>
        <end position="387"/>
    </location>
</feature>
<proteinExistence type="predicted"/>
<evidence type="ECO:0000256" key="1">
    <source>
        <dbReference type="ARBA" id="ARBA00004141"/>
    </source>
</evidence>
<keyword evidence="5 7" id="KW-1133">Transmembrane helix</keyword>
<feature type="transmembrane region" description="Helical" evidence="7">
    <location>
        <begin position="394"/>
        <end position="415"/>
    </location>
</feature>
<keyword evidence="3" id="KW-0328">Glycosyltransferase</keyword>
<evidence type="ECO:0000256" key="6">
    <source>
        <dbReference type="ARBA" id="ARBA00023136"/>
    </source>
</evidence>
<dbReference type="GO" id="GO:0016020">
    <property type="term" value="C:membrane"/>
    <property type="evidence" value="ECO:0007669"/>
    <property type="project" value="UniProtKB-SubCell"/>
</dbReference>
<dbReference type="InterPro" id="IPR004835">
    <property type="entry name" value="Chitin_synth"/>
</dbReference>
<organism evidence="8 9">
    <name type="scientific">Glomus cerebriforme</name>
    <dbReference type="NCBI Taxonomy" id="658196"/>
    <lineage>
        <taxon>Eukaryota</taxon>
        <taxon>Fungi</taxon>
        <taxon>Fungi incertae sedis</taxon>
        <taxon>Mucoromycota</taxon>
        <taxon>Glomeromycotina</taxon>
        <taxon>Glomeromycetes</taxon>
        <taxon>Glomerales</taxon>
        <taxon>Glomeraceae</taxon>
        <taxon>Glomus</taxon>
    </lineage>
</organism>
<dbReference type="GO" id="GO:0006031">
    <property type="term" value="P:chitin biosynthetic process"/>
    <property type="evidence" value="ECO:0007669"/>
    <property type="project" value="TreeGrafter"/>
</dbReference>
<dbReference type="GO" id="GO:0030428">
    <property type="term" value="C:cell septum"/>
    <property type="evidence" value="ECO:0007669"/>
    <property type="project" value="TreeGrafter"/>
</dbReference>